<dbReference type="InterPro" id="IPR049278">
    <property type="entry name" value="MS_channel_C"/>
</dbReference>
<dbReference type="Pfam" id="PF21088">
    <property type="entry name" value="MS_channel_1st"/>
    <property type="match status" value="1"/>
</dbReference>
<evidence type="ECO:0000256" key="2">
    <source>
        <dbReference type="ARBA" id="ARBA00008017"/>
    </source>
</evidence>
<keyword evidence="9" id="KW-0732">Signal</keyword>
<dbReference type="RefSeq" id="WP_382423292.1">
    <property type="nucleotide sequence ID" value="NZ_JBHSCW010000010.1"/>
</dbReference>
<dbReference type="SUPFAM" id="SSF50182">
    <property type="entry name" value="Sm-like ribonucleoproteins"/>
    <property type="match status" value="1"/>
</dbReference>
<feature type="transmembrane region" description="Helical" evidence="8">
    <location>
        <begin position="381"/>
        <end position="404"/>
    </location>
</feature>
<feature type="transmembrane region" description="Helical" evidence="8">
    <location>
        <begin position="137"/>
        <end position="158"/>
    </location>
</feature>
<feature type="domain" description="Mechanosensitive ion channel transmembrane helices 2/3" evidence="12">
    <location>
        <begin position="517"/>
        <end position="557"/>
    </location>
</feature>
<gene>
    <name evidence="14" type="ORF">ACFOW6_15290</name>
</gene>
<sequence>MILVNLRKANKLVITFIVAFLFVFPGSLSAQQPSPTGSEAEQTTSSYESLLNLLEDEALRERLVEDLRTLQDPRTADDSEAATNPSFAEDKISLSRQIAQTTRATAEFLFSLLDDLDETVSAIEIDEEESDEYLKNLGLMALDILIIIVFTITLFILLRNGARRLYTSLNRQAESQNRLVLRGAVVLLSSTLDALAVVFAWVGGYVLALFVIGEFGQMDDRHALFLNAFLLVELIKVVLRLMLSPSYSVLRILRINDEDAAYWYAWLGRLLSVLGYGLLLLVPIVQHNLSDELGHALAVLIGAVVLLMAVVLVLQNRKPIGSWLHQRAQQNDMTFTRSLLFMLARCWHLIAITYLATLFIVSLLHPEDALPFMLTATLESIVVVVLGIAVSFALSRVISVGVHLSDDMRRNLPMLEQRLNAYVPTILRIVRLIVFATVLLVLLHAWDIFDLAYWLSEGGGGDLLSVLITVGLILLVAMFLWLAVASWVEHRLNPDLELSGRQASARERTLLAIFRNAFAVILTILTVMIVLSEIGLDIGPLLAGAGVLGLAIGFGAQRMVQDVITGVFIQLENALNVGDVVTVSGITGTVEKLTIRSAGIRDLHGTYHLVSFAQVDYISNFMRDFGYHVGEYRIAYHEDIDHAIARLQEAFEELRNDPDIAPSLIDDLEVFGVIALDDSSVKIRVRIKTEPGMQWGVGRAYNQLVKKHFEAAGIEIPFPHMTLYFGEDKDGTAPPLRLMQLRAEAQNTREEDLSNADPEARKAALASVSKVQPGEEFDNAVTDAEDADSTSEREK</sequence>
<keyword evidence="15" id="KW-1185">Reference proteome</keyword>
<dbReference type="Gene3D" id="2.30.30.60">
    <property type="match status" value="1"/>
</dbReference>
<feature type="compositionally biased region" description="Acidic residues" evidence="7">
    <location>
        <begin position="775"/>
        <end position="789"/>
    </location>
</feature>
<dbReference type="InterPro" id="IPR010920">
    <property type="entry name" value="LSM_dom_sf"/>
</dbReference>
<feature type="signal peptide" evidence="9">
    <location>
        <begin position="1"/>
        <end position="30"/>
    </location>
</feature>
<keyword evidence="5 8" id="KW-1133">Transmembrane helix</keyword>
<evidence type="ECO:0000256" key="9">
    <source>
        <dbReference type="SAM" id="SignalP"/>
    </source>
</evidence>
<dbReference type="EMBL" id="JBHSCW010000010">
    <property type="protein sequence ID" value="MFC4352915.1"/>
    <property type="molecule type" value="Genomic_DNA"/>
</dbReference>
<proteinExistence type="inferred from homology"/>
<dbReference type="InterPro" id="IPR011014">
    <property type="entry name" value="MscS_channel_TM-2"/>
</dbReference>
<dbReference type="InterPro" id="IPR006685">
    <property type="entry name" value="MscS_channel_2nd"/>
</dbReference>
<feature type="transmembrane region" description="Helical" evidence="8">
    <location>
        <begin position="263"/>
        <end position="284"/>
    </location>
</feature>
<feature type="domain" description="Mechanosensitive ion channel MscS" evidence="10">
    <location>
        <begin position="559"/>
        <end position="610"/>
    </location>
</feature>
<dbReference type="SUPFAM" id="SSF82689">
    <property type="entry name" value="Mechanosensitive channel protein MscS (YggB), C-terminal domain"/>
    <property type="match status" value="1"/>
</dbReference>
<feature type="transmembrane region" description="Helical" evidence="8">
    <location>
        <begin position="179"/>
        <end position="212"/>
    </location>
</feature>
<evidence type="ECO:0000256" key="5">
    <source>
        <dbReference type="ARBA" id="ARBA00022989"/>
    </source>
</evidence>
<feature type="compositionally biased region" description="Basic and acidic residues" evidence="7">
    <location>
        <begin position="747"/>
        <end position="762"/>
    </location>
</feature>
<dbReference type="Proteomes" id="UP001595799">
    <property type="component" value="Unassembled WGS sequence"/>
</dbReference>
<evidence type="ECO:0000313" key="14">
    <source>
        <dbReference type="EMBL" id="MFC4352915.1"/>
    </source>
</evidence>
<comment type="subcellular location">
    <subcellularLocation>
        <location evidence="1">Cell membrane</location>
        <topology evidence="1">Multi-pass membrane protein</topology>
    </subcellularLocation>
</comment>
<evidence type="ECO:0000313" key="15">
    <source>
        <dbReference type="Proteomes" id="UP001595799"/>
    </source>
</evidence>
<dbReference type="Gene3D" id="1.10.287.1260">
    <property type="match status" value="1"/>
</dbReference>
<feature type="transmembrane region" description="Helical" evidence="8">
    <location>
        <begin position="425"/>
        <end position="446"/>
    </location>
</feature>
<evidence type="ECO:0000259" key="11">
    <source>
        <dbReference type="Pfam" id="PF21082"/>
    </source>
</evidence>
<dbReference type="InterPro" id="IPR045276">
    <property type="entry name" value="YbiO_bact"/>
</dbReference>
<comment type="similarity">
    <text evidence="2">Belongs to the MscS (TC 1.A.23) family.</text>
</comment>
<keyword evidence="3" id="KW-1003">Cell membrane</keyword>
<protein>
    <submittedName>
        <fullName evidence="14">Mechanosensitive ion channel domain-containing protein</fullName>
    </submittedName>
</protein>
<comment type="caution">
    <text evidence="14">The sequence shown here is derived from an EMBL/GenBank/DDBJ whole genome shotgun (WGS) entry which is preliminary data.</text>
</comment>
<feature type="transmembrane region" description="Helical" evidence="8">
    <location>
        <begin position="224"/>
        <end position="243"/>
    </location>
</feature>
<dbReference type="Gene3D" id="3.30.70.100">
    <property type="match status" value="1"/>
</dbReference>
<dbReference type="InterPro" id="IPR057485">
    <property type="entry name" value="YbiO-like_TM1"/>
</dbReference>
<dbReference type="Pfam" id="PF25392">
    <property type="entry name" value="MS_channel_TM1"/>
    <property type="match status" value="1"/>
</dbReference>
<evidence type="ECO:0000256" key="3">
    <source>
        <dbReference type="ARBA" id="ARBA00022475"/>
    </source>
</evidence>
<feature type="transmembrane region" description="Helical" evidence="8">
    <location>
        <begin position="538"/>
        <end position="556"/>
    </location>
</feature>
<evidence type="ECO:0000256" key="7">
    <source>
        <dbReference type="SAM" id="MobiDB-lite"/>
    </source>
</evidence>
<evidence type="ECO:0000259" key="12">
    <source>
        <dbReference type="Pfam" id="PF21088"/>
    </source>
</evidence>
<dbReference type="SUPFAM" id="SSF82861">
    <property type="entry name" value="Mechanosensitive channel protein MscS (YggB), transmembrane region"/>
    <property type="match status" value="1"/>
</dbReference>
<dbReference type="PANTHER" id="PTHR30460:SF0">
    <property type="entry name" value="MODERATE CONDUCTANCE MECHANOSENSITIVE CHANNEL YBIO"/>
    <property type="match status" value="1"/>
</dbReference>
<feature type="region of interest" description="Disordered" evidence="7">
    <location>
        <begin position="745"/>
        <end position="795"/>
    </location>
</feature>
<organism evidence="14 15">
    <name type="scientific">Fodinicurvata halophila</name>
    <dbReference type="NCBI Taxonomy" id="1419723"/>
    <lineage>
        <taxon>Bacteria</taxon>
        <taxon>Pseudomonadati</taxon>
        <taxon>Pseudomonadota</taxon>
        <taxon>Alphaproteobacteria</taxon>
        <taxon>Rhodospirillales</taxon>
        <taxon>Rhodovibrionaceae</taxon>
        <taxon>Fodinicurvata</taxon>
    </lineage>
</organism>
<feature type="transmembrane region" description="Helical" evidence="8">
    <location>
        <begin position="509"/>
        <end position="532"/>
    </location>
</feature>
<evidence type="ECO:0000259" key="13">
    <source>
        <dbReference type="Pfam" id="PF25392"/>
    </source>
</evidence>
<dbReference type="InterPro" id="IPR011066">
    <property type="entry name" value="MscS_channel_C_sf"/>
</dbReference>
<dbReference type="PANTHER" id="PTHR30460">
    <property type="entry name" value="MODERATE CONDUCTANCE MECHANOSENSITIVE CHANNEL YBIO"/>
    <property type="match status" value="1"/>
</dbReference>
<accession>A0ABV8UQV7</accession>
<dbReference type="Pfam" id="PF00924">
    <property type="entry name" value="MS_channel_2nd"/>
    <property type="match status" value="1"/>
</dbReference>
<evidence type="ECO:0000256" key="1">
    <source>
        <dbReference type="ARBA" id="ARBA00004651"/>
    </source>
</evidence>
<feature type="transmembrane region" description="Helical" evidence="8">
    <location>
        <begin position="335"/>
        <end position="361"/>
    </location>
</feature>
<evidence type="ECO:0000256" key="8">
    <source>
        <dbReference type="SAM" id="Phobius"/>
    </source>
</evidence>
<feature type="transmembrane region" description="Helical" evidence="8">
    <location>
        <begin position="296"/>
        <end position="314"/>
    </location>
</feature>
<evidence type="ECO:0000256" key="4">
    <source>
        <dbReference type="ARBA" id="ARBA00022692"/>
    </source>
</evidence>
<reference evidence="15" key="1">
    <citation type="journal article" date="2019" name="Int. J. Syst. Evol. Microbiol.">
        <title>The Global Catalogue of Microorganisms (GCM) 10K type strain sequencing project: providing services to taxonomists for standard genome sequencing and annotation.</title>
        <authorList>
            <consortium name="The Broad Institute Genomics Platform"/>
            <consortium name="The Broad Institute Genome Sequencing Center for Infectious Disease"/>
            <person name="Wu L."/>
            <person name="Ma J."/>
        </authorList>
    </citation>
    <scope>NUCLEOTIDE SEQUENCE [LARGE SCALE GENOMIC DNA]</scope>
    <source>
        <strain evidence="15">CECT 8472</strain>
    </source>
</reference>
<evidence type="ECO:0000256" key="6">
    <source>
        <dbReference type="ARBA" id="ARBA00023136"/>
    </source>
</evidence>
<evidence type="ECO:0000259" key="10">
    <source>
        <dbReference type="Pfam" id="PF00924"/>
    </source>
</evidence>
<feature type="chain" id="PRO_5047460569" evidence="9">
    <location>
        <begin position="31"/>
        <end position="795"/>
    </location>
</feature>
<keyword evidence="6 8" id="KW-0472">Membrane</keyword>
<feature type="transmembrane region" description="Helical" evidence="8">
    <location>
        <begin position="466"/>
        <end position="488"/>
    </location>
</feature>
<feature type="domain" description="Moderate conductance mechanosensitive channel YbiO-like transmembrane helix 1" evidence="13">
    <location>
        <begin position="376"/>
        <end position="454"/>
    </location>
</feature>
<dbReference type="InterPro" id="IPR023408">
    <property type="entry name" value="MscS_beta-dom_sf"/>
</dbReference>
<name>A0ABV8UQV7_9PROT</name>
<keyword evidence="4 8" id="KW-0812">Transmembrane</keyword>
<dbReference type="InterPro" id="IPR049142">
    <property type="entry name" value="MS_channel_1st"/>
</dbReference>
<feature type="domain" description="Mechanosensitive ion channel MscS C-terminal" evidence="11">
    <location>
        <begin position="633"/>
        <end position="716"/>
    </location>
</feature>
<dbReference type="Pfam" id="PF21082">
    <property type="entry name" value="MS_channel_3rd"/>
    <property type="match status" value="1"/>
</dbReference>